<proteinExistence type="inferred from homology"/>
<dbReference type="InterPro" id="IPR037294">
    <property type="entry name" value="ABC_BtuC-like"/>
</dbReference>
<evidence type="ECO:0000256" key="3">
    <source>
        <dbReference type="ARBA" id="ARBA00022448"/>
    </source>
</evidence>
<keyword evidence="6 8" id="KW-1133">Transmembrane helix</keyword>
<evidence type="ECO:0000256" key="5">
    <source>
        <dbReference type="ARBA" id="ARBA00022692"/>
    </source>
</evidence>
<evidence type="ECO:0000256" key="8">
    <source>
        <dbReference type="SAM" id="Phobius"/>
    </source>
</evidence>
<feature type="transmembrane region" description="Helical" evidence="8">
    <location>
        <begin position="95"/>
        <end position="115"/>
    </location>
</feature>
<name>A0A2W5KQL9_ANCNO</name>
<feature type="transmembrane region" description="Helical" evidence="8">
    <location>
        <begin position="121"/>
        <end position="141"/>
    </location>
</feature>
<feature type="transmembrane region" description="Helical" evidence="8">
    <location>
        <begin position="278"/>
        <end position="300"/>
    </location>
</feature>
<feature type="transmembrane region" description="Helical" evidence="8">
    <location>
        <begin position="65"/>
        <end position="83"/>
    </location>
</feature>
<accession>A0A2W5KQL9</accession>
<dbReference type="EMBL" id="QFPN01000002">
    <property type="protein sequence ID" value="PZQ18184.1"/>
    <property type="molecule type" value="Genomic_DNA"/>
</dbReference>
<dbReference type="Proteomes" id="UP000249577">
    <property type="component" value="Unassembled WGS sequence"/>
</dbReference>
<feature type="transmembrane region" description="Helical" evidence="8">
    <location>
        <begin position="199"/>
        <end position="219"/>
    </location>
</feature>
<feature type="signal peptide" evidence="9">
    <location>
        <begin position="1"/>
        <end position="28"/>
    </location>
</feature>
<gene>
    <name evidence="10" type="ORF">DI565_03755</name>
</gene>
<keyword evidence="4" id="KW-1003">Cell membrane</keyword>
<comment type="caution">
    <text evidence="10">The sequence shown here is derived from an EMBL/GenBank/DDBJ whole genome shotgun (WGS) entry which is preliminary data.</text>
</comment>
<dbReference type="SUPFAM" id="SSF81345">
    <property type="entry name" value="ABC transporter involved in vitamin B12 uptake, BtuC"/>
    <property type="match status" value="1"/>
</dbReference>
<dbReference type="Gene3D" id="1.10.3470.10">
    <property type="entry name" value="ABC transporter involved in vitamin B12 uptake, BtuC"/>
    <property type="match status" value="1"/>
</dbReference>
<feature type="transmembrane region" description="Helical" evidence="8">
    <location>
        <begin position="306"/>
        <end position="327"/>
    </location>
</feature>
<evidence type="ECO:0000256" key="7">
    <source>
        <dbReference type="ARBA" id="ARBA00023136"/>
    </source>
</evidence>
<evidence type="ECO:0000313" key="11">
    <source>
        <dbReference type="Proteomes" id="UP000249577"/>
    </source>
</evidence>
<dbReference type="Pfam" id="PF01032">
    <property type="entry name" value="FecCD"/>
    <property type="match status" value="1"/>
</dbReference>
<dbReference type="PANTHER" id="PTHR30472:SF24">
    <property type="entry name" value="FERRIC ENTEROBACTIN TRANSPORT SYSTEM PERMEASE PROTEIN FEPG"/>
    <property type="match status" value="1"/>
</dbReference>
<evidence type="ECO:0000256" key="1">
    <source>
        <dbReference type="ARBA" id="ARBA00004651"/>
    </source>
</evidence>
<dbReference type="GO" id="GO:0033214">
    <property type="term" value="P:siderophore-iron import into cell"/>
    <property type="evidence" value="ECO:0007669"/>
    <property type="project" value="TreeGrafter"/>
</dbReference>
<keyword evidence="5 8" id="KW-0812">Transmembrane</keyword>
<dbReference type="GO" id="GO:0022857">
    <property type="term" value="F:transmembrane transporter activity"/>
    <property type="evidence" value="ECO:0007669"/>
    <property type="project" value="InterPro"/>
</dbReference>
<keyword evidence="9" id="KW-0732">Signal</keyword>
<dbReference type="PANTHER" id="PTHR30472">
    <property type="entry name" value="FERRIC ENTEROBACTIN TRANSPORT SYSTEM PERMEASE PROTEIN"/>
    <property type="match status" value="1"/>
</dbReference>
<dbReference type="AlphaFoldDB" id="A0A2W5KQL9"/>
<comment type="subcellular location">
    <subcellularLocation>
        <location evidence="1">Cell membrane</location>
        <topology evidence="1">Multi-pass membrane protein</topology>
    </subcellularLocation>
</comment>
<evidence type="ECO:0000256" key="9">
    <source>
        <dbReference type="SAM" id="SignalP"/>
    </source>
</evidence>
<dbReference type="InterPro" id="IPR000522">
    <property type="entry name" value="ABC_transptr_permease_BtuC"/>
</dbReference>
<comment type="similarity">
    <text evidence="2">Belongs to the binding-protein-dependent transport system permease family. FecCD subfamily.</text>
</comment>
<dbReference type="GO" id="GO:0005886">
    <property type="term" value="C:plasma membrane"/>
    <property type="evidence" value="ECO:0007669"/>
    <property type="project" value="UniProtKB-SubCell"/>
</dbReference>
<evidence type="ECO:0008006" key="12">
    <source>
        <dbReference type="Google" id="ProtNLM"/>
    </source>
</evidence>
<evidence type="ECO:0000256" key="2">
    <source>
        <dbReference type="ARBA" id="ARBA00007935"/>
    </source>
</evidence>
<sequence length="339" mass="33657">MVVVRPRGAATVVSLLAACLATGLVSVAADRHGVEVEELWRSAAGGAELDPIADFVITGLRAPRAIAAAATGAALGLAGAIFQAMARNPLASPDLVGFTTGSATGALVMLLVAGATSAATVAAAAVAGGALTAAFVAALALRGGLTGHRLILVGLATAAMLASVNDYLLTRADLERAQAAKVWLFGSLNGVGWAQVEPLLLCGAALVVAAALLAPRLRALELGDEVAAALGSPVRRDKLALIALAVALTGLACSVAGPIGFIALAAPQLGRRLARAPGMSLAAAAATGALLVIVADFLAQRLLSPFQIPVGLVAGAFGGLYLASLLASERRRLVRRGGL</sequence>
<keyword evidence="3" id="KW-0813">Transport</keyword>
<keyword evidence="7 8" id="KW-0472">Membrane</keyword>
<feature type="chain" id="PRO_5016174228" description="Transport system permease protein" evidence="9">
    <location>
        <begin position="29"/>
        <end position="339"/>
    </location>
</feature>
<feature type="transmembrane region" description="Helical" evidence="8">
    <location>
        <begin position="239"/>
        <end position="266"/>
    </location>
</feature>
<reference evidence="10 11" key="1">
    <citation type="submission" date="2017-08" db="EMBL/GenBank/DDBJ databases">
        <title>Infants hospitalized years apart are colonized by the same room-sourced microbial strains.</title>
        <authorList>
            <person name="Brooks B."/>
            <person name="Olm M.R."/>
            <person name="Firek B.A."/>
            <person name="Baker R."/>
            <person name="Thomas B.C."/>
            <person name="Morowitz M.J."/>
            <person name="Banfield J.F."/>
        </authorList>
    </citation>
    <scope>NUCLEOTIDE SEQUENCE [LARGE SCALE GENOMIC DNA]</scope>
    <source>
        <strain evidence="10">S2_005_003_R2_43</strain>
    </source>
</reference>
<organism evidence="10 11">
    <name type="scientific">Ancylobacter novellus</name>
    <name type="common">Thiobacillus novellus</name>
    <dbReference type="NCBI Taxonomy" id="921"/>
    <lineage>
        <taxon>Bacteria</taxon>
        <taxon>Pseudomonadati</taxon>
        <taxon>Pseudomonadota</taxon>
        <taxon>Alphaproteobacteria</taxon>
        <taxon>Hyphomicrobiales</taxon>
        <taxon>Xanthobacteraceae</taxon>
        <taxon>Ancylobacter</taxon>
    </lineage>
</organism>
<evidence type="ECO:0000256" key="6">
    <source>
        <dbReference type="ARBA" id="ARBA00022989"/>
    </source>
</evidence>
<evidence type="ECO:0000256" key="4">
    <source>
        <dbReference type="ARBA" id="ARBA00022475"/>
    </source>
</evidence>
<dbReference type="PROSITE" id="PS51257">
    <property type="entry name" value="PROKAR_LIPOPROTEIN"/>
    <property type="match status" value="1"/>
</dbReference>
<evidence type="ECO:0000313" key="10">
    <source>
        <dbReference type="EMBL" id="PZQ18184.1"/>
    </source>
</evidence>
<protein>
    <recommendedName>
        <fullName evidence="12">Transport system permease protein</fullName>
    </recommendedName>
</protein>